<gene>
    <name evidence="11" type="ORF">BT96DRAFT_615395</name>
</gene>
<evidence type="ECO:0000256" key="1">
    <source>
        <dbReference type="ARBA" id="ARBA00004141"/>
    </source>
</evidence>
<dbReference type="InterPro" id="IPR013099">
    <property type="entry name" value="K_chnl_dom"/>
</dbReference>
<keyword evidence="4 9" id="KW-1133">Transmembrane helix</keyword>
<name>A0A6A4GH54_9AGAR</name>
<dbReference type="GO" id="GO:0030322">
    <property type="term" value="P:stabilization of membrane potential"/>
    <property type="evidence" value="ECO:0007669"/>
    <property type="project" value="TreeGrafter"/>
</dbReference>
<feature type="transmembrane region" description="Helical" evidence="9">
    <location>
        <begin position="109"/>
        <end position="135"/>
    </location>
</feature>
<proteinExistence type="predicted"/>
<dbReference type="GO" id="GO:0005886">
    <property type="term" value="C:plasma membrane"/>
    <property type="evidence" value="ECO:0007669"/>
    <property type="project" value="TreeGrafter"/>
</dbReference>
<dbReference type="InterPro" id="IPR003938">
    <property type="entry name" value="K_chnl_volt-dep_EAG/ELK/ERG"/>
</dbReference>
<dbReference type="OrthoDB" id="297496at2759"/>
<evidence type="ECO:0000256" key="4">
    <source>
        <dbReference type="ARBA" id="ARBA00022989"/>
    </source>
</evidence>
<evidence type="ECO:0000256" key="7">
    <source>
        <dbReference type="ARBA" id="ARBA00023303"/>
    </source>
</evidence>
<reference evidence="11" key="1">
    <citation type="journal article" date="2019" name="Environ. Microbiol.">
        <title>Fungal ecological strategies reflected in gene transcription - a case study of two litter decomposers.</title>
        <authorList>
            <person name="Barbi F."/>
            <person name="Kohler A."/>
            <person name="Barry K."/>
            <person name="Baskaran P."/>
            <person name="Daum C."/>
            <person name="Fauchery L."/>
            <person name="Ihrmark K."/>
            <person name="Kuo A."/>
            <person name="LaButti K."/>
            <person name="Lipzen A."/>
            <person name="Morin E."/>
            <person name="Grigoriev I.V."/>
            <person name="Henrissat B."/>
            <person name="Lindahl B."/>
            <person name="Martin F."/>
        </authorList>
    </citation>
    <scope>NUCLEOTIDE SEQUENCE</scope>
    <source>
        <strain evidence="11">JB14</strain>
    </source>
</reference>
<sequence length="334" mass="37940">MMHRRTAKERDRGIDEIAKTAQHSDDYDALQAEFDTMPKVAERAEFTRKYNSLGVSTFVFLLVWFLGAMVFFFTKSWTYGTSLYFTYTSLTTIGYGDLVPQSNADKPFFVLWTLIAVPSVTILISNIGDTVVTLIQKGTMWLGQRTILPERSINNKKSPKKKGFWSIKNVEKAVNEENAREIEEGAVPDPSRNSKGIRGDIDKLGEAVETVEEERGHGDSMAAQLAREIRLVLKDLGKQPPRKYDWEDWKRWVGLLGNGPKGLDGLRSATTHSDPSEKGKSQPHNRHWIWLGDEGPLFTGENESSWILGKLCERLEQVLMEEVQSDKNNKNKEQ</sequence>
<feature type="transmembrane region" description="Helical" evidence="9">
    <location>
        <begin position="53"/>
        <end position="73"/>
    </location>
</feature>
<dbReference type="EMBL" id="ML770052">
    <property type="protein sequence ID" value="KAE9384952.1"/>
    <property type="molecule type" value="Genomic_DNA"/>
</dbReference>
<accession>A0A6A4GH54</accession>
<keyword evidence="3 9" id="KW-0812">Transmembrane</keyword>
<evidence type="ECO:0000313" key="11">
    <source>
        <dbReference type="EMBL" id="KAE9384952.1"/>
    </source>
</evidence>
<dbReference type="SUPFAM" id="SSF81324">
    <property type="entry name" value="Voltage-gated potassium channels"/>
    <property type="match status" value="1"/>
</dbReference>
<dbReference type="GO" id="GO:0022841">
    <property type="term" value="F:potassium ion leak channel activity"/>
    <property type="evidence" value="ECO:0007669"/>
    <property type="project" value="TreeGrafter"/>
</dbReference>
<evidence type="ECO:0000256" key="6">
    <source>
        <dbReference type="ARBA" id="ARBA00023136"/>
    </source>
</evidence>
<dbReference type="PRINTS" id="PR01463">
    <property type="entry name" value="EAGCHANLFMLY"/>
</dbReference>
<evidence type="ECO:0000256" key="2">
    <source>
        <dbReference type="ARBA" id="ARBA00022448"/>
    </source>
</evidence>
<dbReference type="GO" id="GO:0015271">
    <property type="term" value="F:outward rectifier potassium channel activity"/>
    <property type="evidence" value="ECO:0007669"/>
    <property type="project" value="TreeGrafter"/>
</dbReference>
<keyword evidence="2" id="KW-0813">Transport</keyword>
<comment type="subcellular location">
    <subcellularLocation>
        <location evidence="1">Membrane</location>
        <topology evidence="1">Multi-pass membrane protein</topology>
    </subcellularLocation>
</comment>
<organism evidence="11 12">
    <name type="scientific">Gymnopus androsaceus JB14</name>
    <dbReference type="NCBI Taxonomy" id="1447944"/>
    <lineage>
        <taxon>Eukaryota</taxon>
        <taxon>Fungi</taxon>
        <taxon>Dikarya</taxon>
        <taxon>Basidiomycota</taxon>
        <taxon>Agaricomycotina</taxon>
        <taxon>Agaricomycetes</taxon>
        <taxon>Agaricomycetidae</taxon>
        <taxon>Agaricales</taxon>
        <taxon>Marasmiineae</taxon>
        <taxon>Omphalotaceae</taxon>
        <taxon>Gymnopus</taxon>
    </lineage>
</organism>
<dbReference type="AlphaFoldDB" id="A0A6A4GH54"/>
<dbReference type="PANTHER" id="PTHR11003">
    <property type="entry name" value="POTASSIUM CHANNEL, SUBFAMILY K"/>
    <property type="match status" value="1"/>
</dbReference>
<evidence type="ECO:0000256" key="9">
    <source>
        <dbReference type="SAM" id="Phobius"/>
    </source>
</evidence>
<feature type="region of interest" description="Disordered" evidence="8">
    <location>
        <begin position="261"/>
        <end position="287"/>
    </location>
</feature>
<dbReference type="Pfam" id="PF07885">
    <property type="entry name" value="Ion_trans_2"/>
    <property type="match status" value="1"/>
</dbReference>
<keyword evidence="7 11" id="KW-0407">Ion channel</keyword>
<evidence type="ECO:0000256" key="3">
    <source>
        <dbReference type="ARBA" id="ARBA00022692"/>
    </source>
</evidence>
<evidence type="ECO:0000256" key="5">
    <source>
        <dbReference type="ARBA" id="ARBA00023065"/>
    </source>
</evidence>
<dbReference type="Proteomes" id="UP000799118">
    <property type="component" value="Unassembled WGS sequence"/>
</dbReference>
<dbReference type="Gene3D" id="1.10.287.70">
    <property type="match status" value="1"/>
</dbReference>
<feature type="domain" description="Potassium channel" evidence="10">
    <location>
        <begin position="60"/>
        <end position="131"/>
    </location>
</feature>
<evidence type="ECO:0000256" key="8">
    <source>
        <dbReference type="SAM" id="MobiDB-lite"/>
    </source>
</evidence>
<dbReference type="InterPro" id="IPR003280">
    <property type="entry name" value="2pore_dom_K_chnl"/>
</dbReference>
<evidence type="ECO:0000313" key="12">
    <source>
        <dbReference type="Proteomes" id="UP000799118"/>
    </source>
</evidence>
<protein>
    <submittedName>
        <fullName evidence="11">Voltage-gated potassium channel</fullName>
    </submittedName>
</protein>
<keyword evidence="5" id="KW-0406">Ion transport</keyword>
<dbReference type="PANTHER" id="PTHR11003:SF342">
    <property type="entry name" value="OUTWARD-RECTIFIER POTASSIUM CHANNEL TOK1"/>
    <property type="match status" value="1"/>
</dbReference>
<keyword evidence="12" id="KW-1185">Reference proteome</keyword>
<evidence type="ECO:0000259" key="10">
    <source>
        <dbReference type="Pfam" id="PF07885"/>
    </source>
</evidence>
<keyword evidence="6 9" id="KW-0472">Membrane</keyword>